<dbReference type="UniPathway" id="UPA00275"/>
<dbReference type="EMBL" id="LRRQ01000049">
    <property type="protein sequence ID" value="OAM90761.1"/>
    <property type="molecule type" value="Genomic_DNA"/>
</dbReference>
<dbReference type="AlphaFoldDB" id="A0A178IM52"/>
<keyword evidence="2" id="KW-0686">Riboflavin biosynthesis</keyword>
<protein>
    <submittedName>
        <fullName evidence="5">GTP cyclohydrolase</fullName>
    </submittedName>
</protein>
<dbReference type="Gene3D" id="3.40.50.10990">
    <property type="entry name" value="GTP cyclohydrolase II"/>
    <property type="match status" value="2"/>
</dbReference>
<evidence type="ECO:0000313" key="5">
    <source>
        <dbReference type="EMBL" id="OAM90761.1"/>
    </source>
</evidence>
<dbReference type="Pfam" id="PF00925">
    <property type="entry name" value="GTP_cyclohydro2"/>
    <property type="match status" value="2"/>
</dbReference>
<dbReference type="GO" id="GO:0016787">
    <property type="term" value="F:hydrolase activity"/>
    <property type="evidence" value="ECO:0007669"/>
    <property type="project" value="UniProtKB-KW"/>
</dbReference>
<evidence type="ECO:0000313" key="6">
    <source>
        <dbReference type="Proteomes" id="UP000078486"/>
    </source>
</evidence>
<accession>A0A178IM52</accession>
<evidence type="ECO:0000259" key="4">
    <source>
        <dbReference type="Pfam" id="PF00925"/>
    </source>
</evidence>
<sequence>MPDFATLIREFQHGFGSARSPGSPDDRPLYGQTLYIASCALDMRFGAFRAHIFQDIIDKHYIIALVHGDICGAETLYTRLHSSCVTSETLRGIDCDCVQQLEGALEVIAKKGRGILFYLMQEGRGVGYTGKARDRMLVQASLDQLDTFQAYAAMGLRKDHRNYDNISHICHLLGITASFIVLTNNPDKLDALRAQGINVVAAEPIEFEPSPFNLSYLTSKATGGHHLTRPAASDIERALPPEPVTAFRPHALAHARRFIYAASYFLPIKPVDNEILLNAAQFPKIFPDGTLERHLTGPRPLITGYRLIRNNRFLVRIDKPALVTHARAHPDDPVTGLLTTPYWFRTHVYYDIVTSQDFVVLTHGAPGLADIPVIRIHSESLFNRFPLRAVANRDKMKQSIHHIVTYGVGAMLLLHNDGRGAGFGAYATDRMMSETGQALSTDEAYRKLGVGYDSRDYDAAMLLLRHHIPNEKIQMIMNSPASLVKKNEYAAALNAHKFDIEKWIFLDDHADEK</sequence>
<proteinExistence type="predicted"/>
<dbReference type="InterPro" id="IPR032677">
    <property type="entry name" value="GTP_cyclohydro_II"/>
</dbReference>
<name>A0A178IM52_9BACT</name>
<dbReference type="PANTHER" id="PTHR21327">
    <property type="entry name" value="GTP CYCLOHYDROLASE II-RELATED"/>
    <property type="match status" value="1"/>
</dbReference>
<evidence type="ECO:0000256" key="1">
    <source>
        <dbReference type="ARBA" id="ARBA00005104"/>
    </source>
</evidence>
<evidence type="ECO:0000256" key="3">
    <source>
        <dbReference type="ARBA" id="ARBA00022723"/>
    </source>
</evidence>
<keyword evidence="3" id="KW-0479">Metal-binding</keyword>
<feature type="domain" description="GTP cyclohydrolase II" evidence="4">
    <location>
        <begin position="37"/>
        <end position="201"/>
    </location>
</feature>
<keyword evidence="5" id="KW-0378">Hydrolase</keyword>
<comment type="caution">
    <text evidence="5">The sequence shown here is derived from an EMBL/GenBank/DDBJ whole genome shotgun (WGS) entry which is preliminary data.</text>
</comment>
<dbReference type="InterPro" id="IPR036144">
    <property type="entry name" value="RibA-like_sf"/>
</dbReference>
<organism evidence="5 6">
    <name type="scientific">Termitidicoccus mucosus</name>
    <dbReference type="NCBI Taxonomy" id="1184151"/>
    <lineage>
        <taxon>Bacteria</taxon>
        <taxon>Pseudomonadati</taxon>
        <taxon>Verrucomicrobiota</taxon>
        <taxon>Opitutia</taxon>
        <taxon>Opitutales</taxon>
        <taxon>Opitutaceae</taxon>
        <taxon>Termitidicoccus</taxon>
    </lineage>
</organism>
<comment type="pathway">
    <text evidence="1">Cofactor biosynthesis; riboflavin biosynthesis.</text>
</comment>
<dbReference type="GO" id="GO:0005829">
    <property type="term" value="C:cytosol"/>
    <property type="evidence" value="ECO:0007669"/>
    <property type="project" value="TreeGrafter"/>
</dbReference>
<reference evidence="5 6" key="1">
    <citation type="submission" date="2016-01" db="EMBL/GenBank/DDBJ databases">
        <title>High potential of lignocellulose degradation of a new Verrucomicrobia species.</title>
        <authorList>
            <person name="Wang Y."/>
            <person name="Shi Y."/>
            <person name="Qiu Z."/>
            <person name="Liu S."/>
            <person name="Yang H."/>
        </authorList>
    </citation>
    <scope>NUCLEOTIDE SEQUENCE [LARGE SCALE GENOMIC DNA]</scope>
    <source>
        <strain evidence="5 6">TSB47</strain>
    </source>
</reference>
<keyword evidence="6" id="KW-1185">Reference proteome</keyword>
<dbReference type="STRING" id="1184151.AW736_06540"/>
<dbReference type="GO" id="GO:0009231">
    <property type="term" value="P:riboflavin biosynthetic process"/>
    <property type="evidence" value="ECO:0007669"/>
    <property type="project" value="UniProtKB-UniPathway"/>
</dbReference>
<dbReference type="PANTHER" id="PTHR21327:SF18">
    <property type="entry name" value="3,4-DIHYDROXY-2-BUTANONE 4-PHOSPHATE SYNTHASE"/>
    <property type="match status" value="1"/>
</dbReference>
<feature type="domain" description="GTP cyclohydrolase II" evidence="4">
    <location>
        <begin position="339"/>
        <end position="483"/>
    </location>
</feature>
<gene>
    <name evidence="5" type="ORF">AW736_06540</name>
</gene>
<evidence type="ECO:0000256" key="2">
    <source>
        <dbReference type="ARBA" id="ARBA00022619"/>
    </source>
</evidence>
<dbReference type="SUPFAM" id="SSF142695">
    <property type="entry name" value="RibA-like"/>
    <property type="match status" value="2"/>
</dbReference>
<dbReference type="Proteomes" id="UP000078486">
    <property type="component" value="Unassembled WGS sequence"/>
</dbReference>
<dbReference type="GO" id="GO:0008686">
    <property type="term" value="F:3,4-dihydroxy-2-butanone-4-phosphate synthase activity"/>
    <property type="evidence" value="ECO:0007669"/>
    <property type="project" value="TreeGrafter"/>
</dbReference>